<feature type="region of interest" description="Disordered" evidence="1">
    <location>
        <begin position="324"/>
        <end position="348"/>
    </location>
</feature>
<reference evidence="3 4" key="1">
    <citation type="journal article" date="2019" name="Nat. Microbiol.">
        <title>Mediterranean grassland soil C-N compound turnover is dependent on rainfall and depth, and is mediated by genomically divergent microorganisms.</title>
        <authorList>
            <person name="Diamond S."/>
            <person name="Andeer P.F."/>
            <person name="Li Z."/>
            <person name="Crits-Christoph A."/>
            <person name="Burstein D."/>
            <person name="Anantharaman K."/>
            <person name="Lane K.R."/>
            <person name="Thomas B.C."/>
            <person name="Pan C."/>
            <person name="Northen T.R."/>
            <person name="Banfield J.F."/>
        </authorList>
    </citation>
    <scope>NUCLEOTIDE SEQUENCE [LARGE SCALE GENOMIC DNA]</scope>
    <source>
        <strain evidence="3">NP_4</strain>
    </source>
</reference>
<dbReference type="NCBIfam" id="NF041523">
    <property type="entry name" value="post_COAP_1"/>
    <property type="match status" value="1"/>
</dbReference>
<organism evidence="3 4">
    <name type="scientific">Candidatus Segetimicrobium genomatis</name>
    <dbReference type="NCBI Taxonomy" id="2569760"/>
    <lineage>
        <taxon>Bacteria</taxon>
        <taxon>Bacillati</taxon>
        <taxon>Candidatus Sysuimicrobiota</taxon>
        <taxon>Candidatus Sysuimicrobiia</taxon>
        <taxon>Candidatus Sysuimicrobiales</taxon>
        <taxon>Candidatus Segetimicrobiaceae</taxon>
        <taxon>Candidatus Segetimicrobium</taxon>
    </lineage>
</organism>
<evidence type="ECO:0000313" key="3">
    <source>
        <dbReference type="EMBL" id="TMJ01861.1"/>
    </source>
</evidence>
<evidence type="ECO:0000313" key="4">
    <source>
        <dbReference type="Proteomes" id="UP000319353"/>
    </source>
</evidence>
<dbReference type="Proteomes" id="UP000319353">
    <property type="component" value="Unassembled WGS sequence"/>
</dbReference>
<dbReference type="EMBL" id="VBAL01000090">
    <property type="protein sequence ID" value="TMJ01861.1"/>
    <property type="molecule type" value="Genomic_DNA"/>
</dbReference>
<keyword evidence="2" id="KW-0732">Signal</keyword>
<evidence type="ECO:0000256" key="2">
    <source>
        <dbReference type="SAM" id="SignalP"/>
    </source>
</evidence>
<comment type="caution">
    <text evidence="3">The sequence shown here is derived from an EMBL/GenBank/DDBJ whole genome shotgun (WGS) entry which is preliminary data.</text>
</comment>
<dbReference type="NCBIfam" id="NF040603">
    <property type="entry name" value="choice_anch_P"/>
    <property type="match status" value="1"/>
</dbReference>
<name>A0A537L1L3_9BACT</name>
<evidence type="ECO:0008006" key="5">
    <source>
        <dbReference type="Google" id="ProtNLM"/>
    </source>
</evidence>
<dbReference type="AlphaFoldDB" id="A0A537L1L3"/>
<feature type="chain" id="PRO_5021944679" description="DUF5666 domain-containing protein" evidence="2">
    <location>
        <begin position="31"/>
        <end position="348"/>
    </location>
</feature>
<accession>A0A537L1L3</accession>
<protein>
    <recommendedName>
        <fullName evidence="5">DUF5666 domain-containing protein</fullName>
    </recommendedName>
</protein>
<gene>
    <name evidence="3" type="ORF">E6H01_07335</name>
</gene>
<evidence type="ECO:0000256" key="1">
    <source>
        <dbReference type="SAM" id="MobiDB-lite"/>
    </source>
</evidence>
<sequence length="348" mass="34450">MRSEWSWHKVLVALLVVVLGSVVLPSPAHAVTTFGGEATGVWVFVPATGLIIKVTTGQIPPSGGEVEASLLSGDIPSGTTGGAVALSTGTLHSVGVGLDDTDAIASQANVNLTVSGNGITSDFLTAWSNASCPAGPVVVGGVTLENLVINGQPIVVTGAPNQTVSLPNGTAVINEQSSSIVGTSGELSVTALHVTTHDTLTGQTLAEVKLAIGDARIDCAPGSPPTGAATSGGGWITVGTGGKGTFGMIGGTRPDGSTMGHLVYINHDTGLTVQSTSVTTFNSGCTTFISGSGTGSAGTVDFQVTVTDNGEPGSLDTFTITVTGGGSDSQPPTTLGGGNIKVHRPHCP</sequence>
<feature type="signal peptide" evidence="2">
    <location>
        <begin position="1"/>
        <end position="30"/>
    </location>
</feature>
<proteinExistence type="predicted"/>
<feature type="compositionally biased region" description="Polar residues" evidence="1">
    <location>
        <begin position="324"/>
        <end position="333"/>
    </location>
</feature>